<dbReference type="Gene3D" id="1.20.5.1930">
    <property type="match status" value="1"/>
</dbReference>
<keyword evidence="4 11" id="KW-0812">Transmembrane</keyword>
<keyword evidence="5 13" id="KW-0418">Kinase</keyword>
<evidence type="ECO:0000256" key="7">
    <source>
        <dbReference type="ARBA" id="ARBA00023012"/>
    </source>
</evidence>
<dbReference type="Gene3D" id="1.25.40.10">
    <property type="entry name" value="Tetratricopeptide repeat domain"/>
    <property type="match status" value="2"/>
</dbReference>
<reference evidence="13 14" key="1">
    <citation type="submission" date="2020-08" db="EMBL/GenBank/DDBJ databases">
        <title>Genomic Encyclopedia of Type Strains, Phase IV (KMG-IV): sequencing the most valuable type-strain genomes for metagenomic binning, comparative biology and taxonomic classification.</title>
        <authorList>
            <person name="Goeker M."/>
        </authorList>
    </citation>
    <scope>NUCLEOTIDE SEQUENCE [LARGE SCALE GENOMIC DNA]</scope>
    <source>
        <strain evidence="13 14">DSM 26718</strain>
    </source>
</reference>
<protein>
    <submittedName>
        <fullName evidence="13">Signal transduction histidine kinase</fullName>
    </submittedName>
</protein>
<dbReference type="Gene3D" id="3.30.565.10">
    <property type="entry name" value="Histidine kinase-like ATPase, C-terminal domain"/>
    <property type="match status" value="1"/>
</dbReference>
<evidence type="ECO:0000256" key="3">
    <source>
        <dbReference type="ARBA" id="ARBA00022679"/>
    </source>
</evidence>
<feature type="repeat" description="TPR" evidence="9">
    <location>
        <begin position="304"/>
        <end position="337"/>
    </location>
</feature>
<keyword evidence="9" id="KW-0802">TPR repeat</keyword>
<name>A0A7W9SYT2_9BACT</name>
<evidence type="ECO:0000256" key="6">
    <source>
        <dbReference type="ARBA" id="ARBA00022989"/>
    </source>
</evidence>
<dbReference type="InterPro" id="IPR011712">
    <property type="entry name" value="Sig_transdc_His_kin_sub3_dim/P"/>
</dbReference>
<dbReference type="Pfam" id="PF02518">
    <property type="entry name" value="HATPase_c"/>
    <property type="match status" value="1"/>
</dbReference>
<comment type="caution">
    <text evidence="13">The sequence shown here is derived from an EMBL/GenBank/DDBJ whole genome shotgun (WGS) entry which is preliminary data.</text>
</comment>
<comment type="subcellular location">
    <subcellularLocation>
        <location evidence="1">Cell membrane</location>
        <topology evidence="1">Multi-pass membrane protein</topology>
    </subcellularLocation>
</comment>
<evidence type="ECO:0000256" key="9">
    <source>
        <dbReference type="PROSITE-ProRule" id="PRU00339"/>
    </source>
</evidence>
<gene>
    <name evidence="13" type="ORF">HNQ93_001086</name>
</gene>
<dbReference type="InterPro" id="IPR011990">
    <property type="entry name" value="TPR-like_helical_dom_sf"/>
</dbReference>
<dbReference type="Pfam" id="PF13181">
    <property type="entry name" value="TPR_8"/>
    <property type="match status" value="1"/>
</dbReference>
<keyword evidence="8 11" id="KW-0472">Membrane</keyword>
<dbReference type="InterPro" id="IPR003594">
    <property type="entry name" value="HATPase_dom"/>
</dbReference>
<evidence type="ECO:0000256" key="8">
    <source>
        <dbReference type="ARBA" id="ARBA00023136"/>
    </source>
</evidence>
<feature type="coiled-coil region" evidence="10">
    <location>
        <begin position="395"/>
        <end position="475"/>
    </location>
</feature>
<dbReference type="InterPro" id="IPR019734">
    <property type="entry name" value="TPR_rpt"/>
</dbReference>
<evidence type="ECO:0000256" key="10">
    <source>
        <dbReference type="SAM" id="Coils"/>
    </source>
</evidence>
<sequence length="685" mass="75445">MGLRFLSFLGWYRLRGGWRLGLLLLLLSGATWPSKASRLPAADSLLQALRSAPSDTVRAKTALRLSAALAPTDTARARHYARHALALSTRTGFAYGQAHSWLQLSALAIIRNDNDRARRYGQLAQRAAAALPRSAAADGRTRRLLAAIANNRGNVADRQGRYEAATQFYLQAVSHLAGTAEVPTTLTVYANLGNSFQALNQPEQAAAYWGQAVALGRATGPVPELAPVYLQLAALQLQQARPDSAWQLLRAAYPIIERHPFYAGEYYGTLGQYYLGRQLPQPARQAFRRALPYATTKGALGYQAKILFNLGQAEAQLGDLSQARATMQRSLALTQQLGDAQQLISNLAALAHLEEQAGQWQQALYYYRRGQQLRDTLAGAAVQARVRELETRFRTRQQAQQLQALRRERAAQQQALLQQRRLSMAYLGLALAALGAGGLLGLLLRHRQRLARQQRELQAQRIRQLEQEKQLLSTTAMLQGQEEERRRLARDLHDGLGGMLSTVKLYLGTVRGRVVLSEEAAALFAQSVDHLDSSISELRRVARNMMPEALLTFGLPQALQDLCAAAQQAGGLQVHLQTYGLEARLDHATEVALYRLVQELLNNVLKHAQARQVLVQLMRHHHDVQLVVEDDGRGFDPNGTRMGVGLRSMQARADYLGGTLDVRSGPGQGTAVSLDFRVPPPTAPA</sequence>
<dbReference type="Proteomes" id="UP000532746">
    <property type="component" value="Unassembled WGS sequence"/>
</dbReference>
<evidence type="ECO:0000256" key="4">
    <source>
        <dbReference type="ARBA" id="ARBA00022692"/>
    </source>
</evidence>
<dbReference type="InterPro" id="IPR005467">
    <property type="entry name" value="His_kinase_dom"/>
</dbReference>
<evidence type="ECO:0000256" key="11">
    <source>
        <dbReference type="SAM" id="Phobius"/>
    </source>
</evidence>
<dbReference type="SMART" id="SM00387">
    <property type="entry name" value="HATPase_c"/>
    <property type="match status" value="1"/>
</dbReference>
<dbReference type="SUPFAM" id="SSF55874">
    <property type="entry name" value="ATPase domain of HSP90 chaperone/DNA topoisomerase II/histidine kinase"/>
    <property type="match status" value="1"/>
</dbReference>
<organism evidence="13 14">
    <name type="scientific">Hymenobacter luteus</name>
    <dbReference type="NCBI Taxonomy" id="1411122"/>
    <lineage>
        <taxon>Bacteria</taxon>
        <taxon>Pseudomonadati</taxon>
        <taxon>Bacteroidota</taxon>
        <taxon>Cytophagia</taxon>
        <taxon>Cytophagales</taxon>
        <taxon>Hymenobacteraceae</taxon>
        <taxon>Hymenobacter</taxon>
    </lineage>
</organism>
<dbReference type="PROSITE" id="PS50005">
    <property type="entry name" value="TPR"/>
    <property type="match status" value="1"/>
</dbReference>
<dbReference type="GO" id="GO:0005886">
    <property type="term" value="C:plasma membrane"/>
    <property type="evidence" value="ECO:0007669"/>
    <property type="project" value="UniProtKB-SubCell"/>
</dbReference>
<dbReference type="Pfam" id="PF07730">
    <property type="entry name" value="HisKA_3"/>
    <property type="match status" value="1"/>
</dbReference>
<keyword evidence="2" id="KW-1003">Cell membrane</keyword>
<dbReference type="RefSeq" id="WP_183401594.1">
    <property type="nucleotide sequence ID" value="NZ_JACHGG010000001.1"/>
</dbReference>
<keyword evidence="10" id="KW-0175">Coiled coil</keyword>
<proteinExistence type="predicted"/>
<dbReference type="PROSITE" id="PS50109">
    <property type="entry name" value="HIS_KIN"/>
    <property type="match status" value="1"/>
</dbReference>
<dbReference type="PANTHER" id="PTHR24421:SF37">
    <property type="entry name" value="SENSOR HISTIDINE KINASE NARS"/>
    <property type="match status" value="1"/>
</dbReference>
<keyword evidence="7" id="KW-0902">Two-component regulatory system</keyword>
<dbReference type="SUPFAM" id="SSF48452">
    <property type="entry name" value="TPR-like"/>
    <property type="match status" value="3"/>
</dbReference>
<accession>A0A7W9SYT2</accession>
<evidence type="ECO:0000256" key="1">
    <source>
        <dbReference type="ARBA" id="ARBA00004651"/>
    </source>
</evidence>
<dbReference type="InterPro" id="IPR036890">
    <property type="entry name" value="HATPase_C_sf"/>
</dbReference>
<dbReference type="InterPro" id="IPR050482">
    <property type="entry name" value="Sensor_HK_TwoCompSys"/>
</dbReference>
<evidence type="ECO:0000259" key="12">
    <source>
        <dbReference type="PROSITE" id="PS50109"/>
    </source>
</evidence>
<evidence type="ECO:0000313" key="13">
    <source>
        <dbReference type="EMBL" id="MBB6058256.1"/>
    </source>
</evidence>
<dbReference type="PANTHER" id="PTHR24421">
    <property type="entry name" value="NITRATE/NITRITE SENSOR PROTEIN NARX-RELATED"/>
    <property type="match status" value="1"/>
</dbReference>
<evidence type="ECO:0000313" key="14">
    <source>
        <dbReference type="Proteomes" id="UP000532746"/>
    </source>
</evidence>
<feature type="domain" description="Histidine kinase" evidence="12">
    <location>
        <begin position="487"/>
        <end position="680"/>
    </location>
</feature>
<dbReference type="Pfam" id="PF13424">
    <property type="entry name" value="TPR_12"/>
    <property type="match status" value="1"/>
</dbReference>
<keyword evidence="14" id="KW-1185">Reference proteome</keyword>
<dbReference type="SMART" id="SM00028">
    <property type="entry name" value="TPR"/>
    <property type="match status" value="6"/>
</dbReference>
<dbReference type="AlphaFoldDB" id="A0A7W9SYT2"/>
<dbReference type="GO" id="GO:0046983">
    <property type="term" value="F:protein dimerization activity"/>
    <property type="evidence" value="ECO:0007669"/>
    <property type="project" value="InterPro"/>
</dbReference>
<evidence type="ECO:0000256" key="5">
    <source>
        <dbReference type="ARBA" id="ARBA00022777"/>
    </source>
</evidence>
<keyword evidence="3" id="KW-0808">Transferase</keyword>
<dbReference type="EMBL" id="JACHGG010000001">
    <property type="protein sequence ID" value="MBB6058256.1"/>
    <property type="molecule type" value="Genomic_DNA"/>
</dbReference>
<dbReference type="CDD" id="cd16917">
    <property type="entry name" value="HATPase_UhpB-NarQ-NarX-like"/>
    <property type="match status" value="1"/>
</dbReference>
<evidence type="ECO:0000256" key="2">
    <source>
        <dbReference type="ARBA" id="ARBA00022475"/>
    </source>
</evidence>
<dbReference type="GO" id="GO:0000155">
    <property type="term" value="F:phosphorelay sensor kinase activity"/>
    <property type="evidence" value="ECO:0007669"/>
    <property type="project" value="InterPro"/>
</dbReference>
<keyword evidence="6 11" id="KW-1133">Transmembrane helix</keyword>
<feature type="transmembrane region" description="Helical" evidence="11">
    <location>
        <begin position="424"/>
        <end position="444"/>
    </location>
</feature>